<evidence type="ECO:0000256" key="2">
    <source>
        <dbReference type="ARBA" id="ARBA00023242"/>
    </source>
</evidence>
<keyword evidence="6" id="KW-0240">DNA-directed RNA polymerase</keyword>
<dbReference type="Gene3D" id="3.90.940.20">
    <property type="entry name" value="RPB5-like RNA polymerase subunit"/>
    <property type="match status" value="1"/>
</dbReference>
<dbReference type="Pfam" id="PF03871">
    <property type="entry name" value="RNA_pol_Rpb5_N"/>
    <property type="match status" value="1"/>
</dbReference>
<evidence type="ECO:0000256" key="3">
    <source>
        <dbReference type="ARBA" id="ARBA00025765"/>
    </source>
</evidence>
<dbReference type="OrthoDB" id="248779at2759"/>
<dbReference type="PANTHER" id="PTHR10535">
    <property type="entry name" value="DNA-DIRECTED RNA POLYMERASES I, II, AND III SUBUNIT RPABC1"/>
    <property type="match status" value="1"/>
</dbReference>
<proteinExistence type="inferred from homology"/>
<protein>
    <submittedName>
        <fullName evidence="6">DNA-directed RNA polymerase V subunit 5A-like protein</fullName>
    </submittedName>
</protein>
<dbReference type="SUPFAM" id="SSF55287">
    <property type="entry name" value="RPB5-like RNA polymerase subunit"/>
    <property type="match status" value="1"/>
</dbReference>
<dbReference type="SUPFAM" id="SSF53036">
    <property type="entry name" value="Eukaryotic RPB5 N-terminal domain"/>
    <property type="match status" value="1"/>
</dbReference>
<dbReference type="GO" id="GO:0006366">
    <property type="term" value="P:transcription by RNA polymerase II"/>
    <property type="evidence" value="ECO:0007669"/>
    <property type="project" value="TreeGrafter"/>
</dbReference>
<reference evidence="6" key="1">
    <citation type="submission" date="2020-01" db="EMBL/GenBank/DDBJ databases">
        <title>Genome sequence of Kobresia littledalei, the first chromosome-level genome in the family Cyperaceae.</title>
        <authorList>
            <person name="Qu G."/>
        </authorList>
    </citation>
    <scope>NUCLEOTIDE SEQUENCE</scope>
    <source>
        <strain evidence="6">C.B.Clarke</strain>
        <tissue evidence="6">Leaf</tissue>
    </source>
</reference>
<dbReference type="GO" id="GO:0003899">
    <property type="term" value="F:DNA-directed RNA polymerase activity"/>
    <property type="evidence" value="ECO:0007669"/>
    <property type="project" value="InterPro"/>
</dbReference>
<dbReference type="GO" id="GO:0055029">
    <property type="term" value="C:nuclear DNA-directed RNA polymerase complex"/>
    <property type="evidence" value="ECO:0007669"/>
    <property type="project" value="UniProtKB-ARBA"/>
</dbReference>
<feature type="domain" description="RNA polymerase subunit H/Rpb5 C-terminal" evidence="4">
    <location>
        <begin position="155"/>
        <end position="227"/>
    </location>
</feature>
<evidence type="ECO:0000259" key="5">
    <source>
        <dbReference type="Pfam" id="PF03871"/>
    </source>
</evidence>
<dbReference type="AlphaFoldDB" id="A0A833QQT3"/>
<dbReference type="InterPro" id="IPR014381">
    <property type="entry name" value="Arch_Rpo5/euc_Rpb5"/>
</dbReference>
<dbReference type="GO" id="GO:0042797">
    <property type="term" value="P:tRNA transcription by RNA polymerase III"/>
    <property type="evidence" value="ECO:0007669"/>
    <property type="project" value="TreeGrafter"/>
</dbReference>
<evidence type="ECO:0000313" key="7">
    <source>
        <dbReference type="Proteomes" id="UP000623129"/>
    </source>
</evidence>
<dbReference type="Pfam" id="PF01191">
    <property type="entry name" value="RNA_pol_Rpb5_C"/>
    <property type="match status" value="1"/>
</dbReference>
<dbReference type="Proteomes" id="UP000623129">
    <property type="component" value="Unassembled WGS sequence"/>
</dbReference>
<gene>
    <name evidence="6" type="ORF">FCM35_KLT07286</name>
</gene>
<dbReference type="InterPro" id="IPR000783">
    <property type="entry name" value="RNA_pol_subH/Rpb5_C"/>
</dbReference>
<dbReference type="PANTHER" id="PTHR10535:SF2">
    <property type="entry name" value="DNA-DIRECTED RNA POLYMERASE V SUBUNIT 5A"/>
    <property type="match status" value="1"/>
</dbReference>
<dbReference type="FunFam" id="3.90.940.20:FF:000001">
    <property type="entry name" value="DNA-directed RNA polymerases I, II, and III subunit RPABC1"/>
    <property type="match status" value="1"/>
</dbReference>
<keyword evidence="6" id="KW-0804">Transcription</keyword>
<comment type="similarity">
    <text evidence="3">Belongs to the archaeal Rpo5/eukaryotic RPB5 RNA polymerase subunit family.</text>
</comment>
<dbReference type="GO" id="GO:0003677">
    <property type="term" value="F:DNA binding"/>
    <property type="evidence" value="ECO:0007669"/>
    <property type="project" value="InterPro"/>
</dbReference>
<dbReference type="InterPro" id="IPR005571">
    <property type="entry name" value="RNA_pol_Rpb5_N"/>
</dbReference>
<evidence type="ECO:0000259" key="4">
    <source>
        <dbReference type="Pfam" id="PF01191"/>
    </source>
</evidence>
<dbReference type="Gene3D" id="3.40.1340.10">
    <property type="entry name" value="RNA polymerase, Rpb5, N-terminal domain"/>
    <property type="match status" value="1"/>
</dbReference>
<comment type="caution">
    <text evidence="6">The sequence shown here is derived from an EMBL/GenBank/DDBJ whole genome shotgun (WGS) entry which is preliminary data.</text>
</comment>
<evidence type="ECO:0000256" key="1">
    <source>
        <dbReference type="ARBA" id="ARBA00004123"/>
    </source>
</evidence>
<feature type="domain" description="RNA polymerase Rpb5 N-terminal" evidence="5">
    <location>
        <begin position="30"/>
        <end position="112"/>
    </location>
</feature>
<dbReference type="GO" id="GO:0006362">
    <property type="term" value="P:transcription elongation by RNA polymerase I"/>
    <property type="evidence" value="ECO:0007669"/>
    <property type="project" value="TreeGrafter"/>
</dbReference>
<sequence>MEGRGQDEMMQDLNAVPTCISAMIDTGSVESHRYFLARRTVLEMLRDRGHAVPDDEIQRTLANFRSWWEDKPEFDNLTISYPLISDSSKKTIVMFCGPDPIKKGTIREIYTRLGKEKFTRLILVVQSKITSGARDALKDLFSNKFETFHISELLVNITKHVLKPHHQVLTPEEKGELLLQYKVEDSQLPRMLEKDAVARYYGLQKGTVVKVTYEGELTGSHMTYRCVV</sequence>
<dbReference type="InterPro" id="IPR036710">
    <property type="entry name" value="RNA_pol_Rpb5_N_sf"/>
</dbReference>
<dbReference type="EMBL" id="SWLB01000017">
    <property type="protein sequence ID" value="KAF3327168.1"/>
    <property type="molecule type" value="Genomic_DNA"/>
</dbReference>
<keyword evidence="7" id="KW-1185">Reference proteome</keyword>
<dbReference type="InterPro" id="IPR035913">
    <property type="entry name" value="RPB5-like_sf"/>
</dbReference>
<name>A0A833QQT3_9POAL</name>
<keyword evidence="2" id="KW-0539">Nucleus</keyword>
<organism evidence="6 7">
    <name type="scientific">Carex littledalei</name>
    <dbReference type="NCBI Taxonomy" id="544730"/>
    <lineage>
        <taxon>Eukaryota</taxon>
        <taxon>Viridiplantae</taxon>
        <taxon>Streptophyta</taxon>
        <taxon>Embryophyta</taxon>
        <taxon>Tracheophyta</taxon>
        <taxon>Spermatophyta</taxon>
        <taxon>Magnoliopsida</taxon>
        <taxon>Liliopsida</taxon>
        <taxon>Poales</taxon>
        <taxon>Cyperaceae</taxon>
        <taxon>Cyperoideae</taxon>
        <taxon>Cariceae</taxon>
        <taxon>Carex</taxon>
        <taxon>Carex subgen. Euthyceras</taxon>
    </lineage>
</organism>
<evidence type="ECO:0000313" key="6">
    <source>
        <dbReference type="EMBL" id="KAF3327168.1"/>
    </source>
</evidence>
<dbReference type="PIRSF" id="PIRSF000747">
    <property type="entry name" value="RPB5"/>
    <property type="match status" value="1"/>
</dbReference>
<accession>A0A833QQT3</accession>
<comment type="subcellular location">
    <subcellularLocation>
        <location evidence="1">Nucleus</location>
    </subcellularLocation>
</comment>